<accession>A0A2W5Q1Y9</accession>
<sequence length="113" mass="11862">MISAGAARRARLPDRRLVEIRRVAHRGAFGERRFLVSIGYAADAPYAPREIFLDGGFRSGAALEALLKDSAIAISLLLQHGAEPEVILERLGAGAPGGSMIAAMAAELAVAPL</sequence>
<dbReference type="Pfam" id="PF12637">
    <property type="entry name" value="TSCPD"/>
    <property type="match status" value="1"/>
</dbReference>
<reference evidence="7 8" key="1">
    <citation type="submission" date="2017-08" db="EMBL/GenBank/DDBJ databases">
        <title>Infants hospitalized years apart are colonized by the same room-sourced microbial strains.</title>
        <authorList>
            <person name="Brooks B."/>
            <person name="Olm M.R."/>
            <person name="Firek B.A."/>
            <person name="Baker R."/>
            <person name="Thomas B.C."/>
            <person name="Morowitz M.J."/>
            <person name="Banfield J.F."/>
        </authorList>
    </citation>
    <scope>NUCLEOTIDE SEQUENCE [LARGE SCALE GENOMIC DNA]</scope>
    <source>
        <strain evidence="7">S2_005_002_R2_34</strain>
    </source>
</reference>
<evidence type="ECO:0000313" key="7">
    <source>
        <dbReference type="EMBL" id="PZQ48753.1"/>
    </source>
</evidence>
<comment type="caution">
    <text evidence="7">The sequence shown here is derived from an EMBL/GenBank/DDBJ whole genome shotgun (WGS) entry which is preliminary data.</text>
</comment>
<evidence type="ECO:0000256" key="5">
    <source>
        <dbReference type="ARBA" id="ARBA00047754"/>
    </source>
</evidence>
<dbReference type="AlphaFoldDB" id="A0A2W5Q1Y9"/>
<comment type="catalytic activity">
    <reaction evidence="5">
        <text>a 2'-deoxyribonucleoside 5'-diphosphate + [thioredoxin]-disulfide + H2O = a ribonucleoside 5'-diphosphate + [thioredoxin]-dithiol</text>
        <dbReference type="Rhea" id="RHEA:23252"/>
        <dbReference type="Rhea" id="RHEA-COMP:10698"/>
        <dbReference type="Rhea" id="RHEA-COMP:10700"/>
        <dbReference type="ChEBI" id="CHEBI:15377"/>
        <dbReference type="ChEBI" id="CHEBI:29950"/>
        <dbReference type="ChEBI" id="CHEBI:50058"/>
        <dbReference type="ChEBI" id="CHEBI:57930"/>
        <dbReference type="ChEBI" id="CHEBI:73316"/>
        <dbReference type="EC" id="1.17.4.1"/>
    </reaction>
</comment>
<evidence type="ECO:0000313" key="8">
    <source>
        <dbReference type="Proteomes" id="UP000249185"/>
    </source>
</evidence>
<dbReference type="EC" id="1.17.4.1" evidence="2"/>
<evidence type="ECO:0000259" key="6">
    <source>
        <dbReference type="Pfam" id="PF12637"/>
    </source>
</evidence>
<evidence type="ECO:0000256" key="1">
    <source>
        <dbReference type="ARBA" id="ARBA00007405"/>
    </source>
</evidence>
<keyword evidence="3" id="KW-0237">DNA synthesis</keyword>
<dbReference type="InterPro" id="IPR024434">
    <property type="entry name" value="TSCPD_dom"/>
</dbReference>
<evidence type="ECO:0000256" key="4">
    <source>
        <dbReference type="ARBA" id="ARBA00022741"/>
    </source>
</evidence>
<comment type="similarity">
    <text evidence="1">Belongs to the ribonucleoside diphosphate reductase class-2 family.</text>
</comment>
<evidence type="ECO:0000256" key="2">
    <source>
        <dbReference type="ARBA" id="ARBA00012274"/>
    </source>
</evidence>
<keyword evidence="4" id="KW-0547">Nucleotide-binding</keyword>
<name>A0A2W5Q1Y9_RHOSU</name>
<dbReference type="Proteomes" id="UP000249185">
    <property type="component" value="Unassembled WGS sequence"/>
</dbReference>
<protein>
    <recommendedName>
        <fullName evidence="2">ribonucleoside-diphosphate reductase</fullName>
        <ecNumber evidence="2">1.17.4.1</ecNumber>
    </recommendedName>
</protein>
<gene>
    <name evidence="7" type="ORF">DI556_13120</name>
</gene>
<organism evidence="7 8">
    <name type="scientific">Rhodovulum sulfidophilum</name>
    <name type="common">Rhodobacter sulfidophilus</name>
    <dbReference type="NCBI Taxonomy" id="35806"/>
    <lineage>
        <taxon>Bacteria</taxon>
        <taxon>Pseudomonadati</taxon>
        <taxon>Pseudomonadota</taxon>
        <taxon>Alphaproteobacteria</taxon>
        <taxon>Rhodobacterales</taxon>
        <taxon>Paracoccaceae</taxon>
        <taxon>Rhodovulum</taxon>
    </lineage>
</organism>
<evidence type="ECO:0000256" key="3">
    <source>
        <dbReference type="ARBA" id="ARBA00022634"/>
    </source>
</evidence>
<dbReference type="EMBL" id="QFPW01000010">
    <property type="protein sequence ID" value="PZQ48753.1"/>
    <property type="molecule type" value="Genomic_DNA"/>
</dbReference>
<feature type="domain" description="TSCPD" evidence="6">
    <location>
        <begin position="15"/>
        <end position="104"/>
    </location>
</feature>
<proteinExistence type="inferred from homology"/>